<accession>A0A0C2ZGH4</accession>
<dbReference type="AlphaFoldDB" id="A0A0C2ZGH4"/>
<evidence type="ECO:0000313" key="1">
    <source>
        <dbReference type="EMBL" id="KIM60768.1"/>
    </source>
</evidence>
<evidence type="ECO:0000313" key="2">
    <source>
        <dbReference type="Proteomes" id="UP000053989"/>
    </source>
</evidence>
<sequence>MDFEDIRSCQVWIHYINQNLKPSNRYSEDQGISIYPPYVLAILVQYSFFLNFGVASINSYHAHHTGLGLRFEISGLHNPFSRKEISVSPNLVQRLHRPT</sequence>
<proteinExistence type="predicted"/>
<reference evidence="2" key="2">
    <citation type="submission" date="2015-01" db="EMBL/GenBank/DDBJ databases">
        <title>Evolutionary Origins and Diversification of the Mycorrhizal Mutualists.</title>
        <authorList>
            <consortium name="DOE Joint Genome Institute"/>
            <consortium name="Mycorrhizal Genomics Consortium"/>
            <person name="Kohler A."/>
            <person name="Kuo A."/>
            <person name="Nagy L.G."/>
            <person name="Floudas D."/>
            <person name="Copeland A."/>
            <person name="Barry K.W."/>
            <person name="Cichocki N."/>
            <person name="Veneault-Fourrey C."/>
            <person name="LaButti K."/>
            <person name="Lindquist E.A."/>
            <person name="Lipzen A."/>
            <person name="Lundell T."/>
            <person name="Morin E."/>
            <person name="Murat C."/>
            <person name="Riley R."/>
            <person name="Ohm R."/>
            <person name="Sun H."/>
            <person name="Tunlid A."/>
            <person name="Henrissat B."/>
            <person name="Grigoriev I.V."/>
            <person name="Hibbett D.S."/>
            <person name="Martin F."/>
        </authorList>
    </citation>
    <scope>NUCLEOTIDE SEQUENCE [LARGE SCALE GENOMIC DNA]</scope>
    <source>
        <strain evidence="2">Foug A</strain>
    </source>
</reference>
<dbReference type="HOGENOM" id="CLU_2321740_0_0_1"/>
<dbReference type="EMBL" id="KN822058">
    <property type="protein sequence ID" value="KIM60768.1"/>
    <property type="molecule type" value="Genomic_DNA"/>
</dbReference>
<reference evidence="1 2" key="1">
    <citation type="submission" date="2014-04" db="EMBL/GenBank/DDBJ databases">
        <authorList>
            <consortium name="DOE Joint Genome Institute"/>
            <person name="Kuo A."/>
            <person name="Kohler A."/>
            <person name="Nagy L.G."/>
            <person name="Floudas D."/>
            <person name="Copeland A."/>
            <person name="Barry K.W."/>
            <person name="Cichocki N."/>
            <person name="Veneault-Fourrey C."/>
            <person name="LaButti K."/>
            <person name="Lindquist E.A."/>
            <person name="Lipzen A."/>
            <person name="Lundell T."/>
            <person name="Morin E."/>
            <person name="Murat C."/>
            <person name="Sun H."/>
            <person name="Tunlid A."/>
            <person name="Henrissat B."/>
            <person name="Grigoriev I.V."/>
            <person name="Hibbett D.S."/>
            <person name="Martin F."/>
            <person name="Nordberg H.P."/>
            <person name="Cantor M.N."/>
            <person name="Hua S.X."/>
        </authorList>
    </citation>
    <scope>NUCLEOTIDE SEQUENCE [LARGE SCALE GENOMIC DNA]</scope>
    <source>
        <strain evidence="1 2">Foug A</strain>
    </source>
</reference>
<gene>
    <name evidence="1" type="ORF">SCLCIDRAFT_1216473</name>
</gene>
<protein>
    <submittedName>
        <fullName evidence="1">Uncharacterized protein</fullName>
    </submittedName>
</protein>
<name>A0A0C2ZGH4_9AGAM</name>
<dbReference type="InParanoid" id="A0A0C2ZGH4"/>
<keyword evidence="2" id="KW-1185">Reference proteome</keyword>
<organism evidence="1 2">
    <name type="scientific">Scleroderma citrinum Foug A</name>
    <dbReference type="NCBI Taxonomy" id="1036808"/>
    <lineage>
        <taxon>Eukaryota</taxon>
        <taxon>Fungi</taxon>
        <taxon>Dikarya</taxon>
        <taxon>Basidiomycota</taxon>
        <taxon>Agaricomycotina</taxon>
        <taxon>Agaricomycetes</taxon>
        <taxon>Agaricomycetidae</taxon>
        <taxon>Boletales</taxon>
        <taxon>Sclerodermatineae</taxon>
        <taxon>Sclerodermataceae</taxon>
        <taxon>Scleroderma</taxon>
    </lineage>
</organism>
<dbReference type="Proteomes" id="UP000053989">
    <property type="component" value="Unassembled WGS sequence"/>
</dbReference>